<dbReference type="SUPFAM" id="SSF57701">
    <property type="entry name" value="Zn2/Cys6 DNA-binding domain"/>
    <property type="match status" value="1"/>
</dbReference>
<reference evidence="5" key="1">
    <citation type="journal article" date="2023" name="Mol. Phylogenet. Evol.">
        <title>Genome-scale phylogeny and comparative genomics of the fungal order Sordariales.</title>
        <authorList>
            <person name="Hensen N."/>
            <person name="Bonometti L."/>
            <person name="Westerberg I."/>
            <person name="Brannstrom I.O."/>
            <person name="Guillou S."/>
            <person name="Cros-Aarteil S."/>
            <person name="Calhoun S."/>
            <person name="Haridas S."/>
            <person name="Kuo A."/>
            <person name="Mondo S."/>
            <person name="Pangilinan J."/>
            <person name="Riley R."/>
            <person name="LaButti K."/>
            <person name="Andreopoulos B."/>
            <person name="Lipzen A."/>
            <person name="Chen C."/>
            <person name="Yan M."/>
            <person name="Daum C."/>
            <person name="Ng V."/>
            <person name="Clum A."/>
            <person name="Steindorff A."/>
            <person name="Ohm R.A."/>
            <person name="Martin F."/>
            <person name="Silar P."/>
            <person name="Natvig D.O."/>
            <person name="Lalanne C."/>
            <person name="Gautier V."/>
            <person name="Ament-Velasquez S.L."/>
            <person name="Kruys A."/>
            <person name="Hutchinson M.I."/>
            <person name="Powell A.J."/>
            <person name="Barry K."/>
            <person name="Miller A.N."/>
            <person name="Grigoriev I.V."/>
            <person name="Debuchy R."/>
            <person name="Gladieux P."/>
            <person name="Hiltunen Thoren M."/>
            <person name="Johannesson H."/>
        </authorList>
    </citation>
    <scope>NUCLEOTIDE SEQUENCE</scope>
    <source>
        <strain evidence="5">PSN293</strain>
    </source>
</reference>
<dbReference type="GO" id="GO:0006351">
    <property type="term" value="P:DNA-templated transcription"/>
    <property type="evidence" value="ECO:0007669"/>
    <property type="project" value="InterPro"/>
</dbReference>
<dbReference type="PANTHER" id="PTHR47425:SF2">
    <property type="entry name" value="FARB-RELATED"/>
    <property type="match status" value="1"/>
</dbReference>
<keyword evidence="2" id="KW-0539">Nucleus</keyword>
<dbReference type="InterPro" id="IPR007219">
    <property type="entry name" value="XnlR_reg_dom"/>
</dbReference>
<dbReference type="GO" id="GO:0008270">
    <property type="term" value="F:zinc ion binding"/>
    <property type="evidence" value="ECO:0007669"/>
    <property type="project" value="InterPro"/>
</dbReference>
<dbReference type="InterPro" id="IPR052761">
    <property type="entry name" value="Fungal_Detox/Toxin_TFs"/>
</dbReference>
<dbReference type="SMART" id="SM00906">
    <property type="entry name" value="Fungal_trans"/>
    <property type="match status" value="1"/>
</dbReference>
<evidence type="ECO:0000313" key="5">
    <source>
        <dbReference type="EMBL" id="KAK4219243.1"/>
    </source>
</evidence>
<evidence type="ECO:0000313" key="6">
    <source>
        <dbReference type="Proteomes" id="UP001301769"/>
    </source>
</evidence>
<dbReference type="InterPro" id="IPR001138">
    <property type="entry name" value="Zn2Cys6_DnaBD"/>
</dbReference>
<sequence>MSDSERDSSSSSASPEPGDYATGNSPAREATTPPETKVNAGGGGSPKSPSKRKAEGSINPAKPMKRRAARACGQCRARKVRCDVTDRHPCNNCVLDKVECQLQESKRRKKPLGSTLRATVPYPQHNVAAYGANMPALQLRGGGSEYRGHGSFPNLANTAGPPRISGQPLVPITNAVISPWQAVMNMQPRPNVPPAPNPRARLPSFIKPLPSDLEKFKLDICFEHGALEIPSKDLQDALLVAYMQFVHPFMPLLELGQVMRILGGEEPEGKISLSLYQAVMFVAVAFVDEQHLRAAGFESRKAARKKLYNKVRLLYDFDTEDDRLVTVQTLLLMTYWYETPDDKKDTWHWMGIAVSMAHTIGLHRDPASLPILDERKRKLYKRIWWSVYMRDRLIALGMRRPSRIEETNYDVPMLEISDFEIGELASSAALASGYRLVWDGDLQQQLALMCIEKAKLCRIIHRIIKLQYSVLARGGVLPDNTTESTVMLMPKKDLDNFESVQGLDAELSEWLEKLPECCQFQPLTEANTSDGYEPLALNRTLLHMLHRATVAALHRPHFADSSPQVPGDMLNMTRLRVTESAVSVITMASQLRQFGLDRYLPTTSVTAILPALIMHIFEMRGSGLAAKQAVQRFLQGMSVLEQLRDSYNSADFALRFLQEAVRRSNLDLAVANGRLGMYAPMLEPSLANPIQFLAPEDMHLEMKYGDHPGELGQFYAPGADQPGSRSRTTTDDSLDLGTVAPRATVNTHTDLLENNMDFDQWIESGAEGVNSSDEAMGLFNSGGATRRGPYHYDIRPSALEMMTLGSAGTAA</sequence>
<keyword evidence="1" id="KW-0479">Metal-binding</keyword>
<feature type="region of interest" description="Disordered" evidence="3">
    <location>
        <begin position="1"/>
        <end position="70"/>
    </location>
</feature>
<evidence type="ECO:0000259" key="4">
    <source>
        <dbReference type="PROSITE" id="PS50048"/>
    </source>
</evidence>
<name>A0AAN6YH69_9PEZI</name>
<evidence type="ECO:0000256" key="1">
    <source>
        <dbReference type="ARBA" id="ARBA00022723"/>
    </source>
</evidence>
<dbReference type="CDD" id="cd12148">
    <property type="entry name" value="fungal_TF_MHR"/>
    <property type="match status" value="1"/>
</dbReference>
<keyword evidence="6" id="KW-1185">Reference proteome</keyword>
<dbReference type="Gene3D" id="4.10.240.10">
    <property type="entry name" value="Zn(2)-C6 fungal-type DNA-binding domain"/>
    <property type="match status" value="1"/>
</dbReference>
<dbReference type="InterPro" id="IPR036864">
    <property type="entry name" value="Zn2-C6_fun-type_DNA-bd_sf"/>
</dbReference>
<dbReference type="SMART" id="SM00066">
    <property type="entry name" value="GAL4"/>
    <property type="match status" value="1"/>
</dbReference>
<evidence type="ECO:0000256" key="3">
    <source>
        <dbReference type="SAM" id="MobiDB-lite"/>
    </source>
</evidence>
<dbReference type="Pfam" id="PF04082">
    <property type="entry name" value="Fungal_trans"/>
    <property type="match status" value="1"/>
</dbReference>
<dbReference type="PROSITE" id="PS00463">
    <property type="entry name" value="ZN2_CY6_FUNGAL_1"/>
    <property type="match status" value="1"/>
</dbReference>
<dbReference type="CDD" id="cd00067">
    <property type="entry name" value="GAL4"/>
    <property type="match status" value="1"/>
</dbReference>
<proteinExistence type="predicted"/>
<protein>
    <submittedName>
        <fullName evidence="5">Fungal-specific transcription factor domain-containing protein</fullName>
    </submittedName>
</protein>
<organism evidence="5 6">
    <name type="scientific">Rhypophila decipiens</name>
    <dbReference type="NCBI Taxonomy" id="261697"/>
    <lineage>
        <taxon>Eukaryota</taxon>
        <taxon>Fungi</taxon>
        <taxon>Dikarya</taxon>
        <taxon>Ascomycota</taxon>
        <taxon>Pezizomycotina</taxon>
        <taxon>Sordariomycetes</taxon>
        <taxon>Sordariomycetidae</taxon>
        <taxon>Sordariales</taxon>
        <taxon>Naviculisporaceae</taxon>
        <taxon>Rhypophila</taxon>
    </lineage>
</organism>
<dbReference type="GO" id="GO:0003677">
    <property type="term" value="F:DNA binding"/>
    <property type="evidence" value="ECO:0007669"/>
    <property type="project" value="InterPro"/>
</dbReference>
<comment type="caution">
    <text evidence="5">The sequence shown here is derived from an EMBL/GenBank/DDBJ whole genome shotgun (WGS) entry which is preliminary data.</text>
</comment>
<evidence type="ECO:0000256" key="2">
    <source>
        <dbReference type="ARBA" id="ARBA00023242"/>
    </source>
</evidence>
<feature type="region of interest" description="Disordered" evidence="3">
    <location>
        <begin position="716"/>
        <end position="735"/>
    </location>
</feature>
<dbReference type="Pfam" id="PF00172">
    <property type="entry name" value="Zn_clus"/>
    <property type="match status" value="1"/>
</dbReference>
<dbReference type="GO" id="GO:0000981">
    <property type="term" value="F:DNA-binding transcription factor activity, RNA polymerase II-specific"/>
    <property type="evidence" value="ECO:0007669"/>
    <property type="project" value="InterPro"/>
</dbReference>
<dbReference type="PANTHER" id="PTHR47425">
    <property type="entry name" value="FARB-RELATED"/>
    <property type="match status" value="1"/>
</dbReference>
<feature type="domain" description="Zn(2)-C6 fungal-type" evidence="4">
    <location>
        <begin position="71"/>
        <end position="102"/>
    </location>
</feature>
<gene>
    <name evidence="5" type="ORF">QBC37DRAFT_153447</name>
</gene>
<reference evidence="5" key="2">
    <citation type="submission" date="2023-05" db="EMBL/GenBank/DDBJ databases">
        <authorList>
            <consortium name="Lawrence Berkeley National Laboratory"/>
            <person name="Steindorff A."/>
            <person name="Hensen N."/>
            <person name="Bonometti L."/>
            <person name="Westerberg I."/>
            <person name="Brannstrom I.O."/>
            <person name="Guillou S."/>
            <person name="Cros-Aarteil S."/>
            <person name="Calhoun S."/>
            <person name="Haridas S."/>
            <person name="Kuo A."/>
            <person name="Mondo S."/>
            <person name="Pangilinan J."/>
            <person name="Riley R."/>
            <person name="Labutti K."/>
            <person name="Andreopoulos B."/>
            <person name="Lipzen A."/>
            <person name="Chen C."/>
            <person name="Yanf M."/>
            <person name="Daum C."/>
            <person name="Ng V."/>
            <person name="Clum A."/>
            <person name="Ohm R."/>
            <person name="Martin F."/>
            <person name="Silar P."/>
            <person name="Natvig D."/>
            <person name="Lalanne C."/>
            <person name="Gautier V."/>
            <person name="Ament-Velasquez S.L."/>
            <person name="Kruys A."/>
            <person name="Hutchinson M.I."/>
            <person name="Powell A.J."/>
            <person name="Barry K."/>
            <person name="Miller A.N."/>
            <person name="Grigoriev I.V."/>
            <person name="Debuchy R."/>
            <person name="Gladieux P."/>
            <person name="Thoren M.H."/>
            <person name="Johannesson H."/>
        </authorList>
    </citation>
    <scope>NUCLEOTIDE SEQUENCE</scope>
    <source>
        <strain evidence="5">PSN293</strain>
    </source>
</reference>
<dbReference type="EMBL" id="MU858049">
    <property type="protein sequence ID" value="KAK4219243.1"/>
    <property type="molecule type" value="Genomic_DNA"/>
</dbReference>
<dbReference type="AlphaFoldDB" id="A0AAN6YH69"/>
<dbReference type="Proteomes" id="UP001301769">
    <property type="component" value="Unassembled WGS sequence"/>
</dbReference>
<accession>A0AAN6YH69</accession>
<dbReference type="PROSITE" id="PS50048">
    <property type="entry name" value="ZN2_CY6_FUNGAL_2"/>
    <property type="match status" value="1"/>
</dbReference>